<protein>
    <submittedName>
        <fullName evidence="1">Uncharacterized protein</fullName>
    </submittedName>
</protein>
<reference evidence="1 2" key="1">
    <citation type="submission" date="2018-11" db="EMBL/GenBank/DDBJ databases">
        <authorList>
            <person name="Mardanov A.V."/>
            <person name="Ravin N.V."/>
            <person name="Dedysh S.N."/>
        </authorList>
    </citation>
    <scope>NUCLEOTIDE SEQUENCE [LARGE SCALE GENOMIC DNA]</scope>
    <source>
        <strain evidence="1 2">AF10</strain>
    </source>
</reference>
<sequence>MPSRTRLWSSAISMVISFPELDWQSVIVKSPLSAFVIWPCNVFSL</sequence>
<gene>
    <name evidence="1" type="ORF">GRAN_4475</name>
</gene>
<evidence type="ECO:0000313" key="1">
    <source>
        <dbReference type="EMBL" id="RXH55371.1"/>
    </source>
</evidence>
<keyword evidence="2" id="KW-1185">Reference proteome</keyword>
<evidence type="ECO:0000313" key="2">
    <source>
        <dbReference type="Proteomes" id="UP000289437"/>
    </source>
</evidence>
<reference evidence="2" key="2">
    <citation type="submission" date="2019-02" db="EMBL/GenBank/DDBJ databases">
        <title>Granulicella sibirica sp. nov., a psychrotolerant acidobacterium isolated from an organic soil layer in forested tundra, West Siberia.</title>
        <authorList>
            <person name="Oshkin I.Y."/>
            <person name="Kulichevskaya I.S."/>
            <person name="Rijpstra W.I.C."/>
            <person name="Sinninghe Damste J.S."/>
            <person name="Rakitin A.L."/>
            <person name="Ravin N.V."/>
            <person name="Dedysh S.N."/>
        </authorList>
    </citation>
    <scope>NUCLEOTIDE SEQUENCE [LARGE SCALE GENOMIC DNA]</scope>
    <source>
        <strain evidence="2">AF10</strain>
    </source>
</reference>
<accession>A0A4Q0T1F8</accession>
<dbReference type="Proteomes" id="UP000289437">
    <property type="component" value="Unassembled WGS sequence"/>
</dbReference>
<proteinExistence type="predicted"/>
<organism evidence="1 2">
    <name type="scientific">Granulicella sibirica</name>
    <dbReference type="NCBI Taxonomy" id="2479048"/>
    <lineage>
        <taxon>Bacteria</taxon>
        <taxon>Pseudomonadati</taxon>
        <taxon>Acidobacteriota</taxon>
        <taxon>Terriglobia</taxon>
        <taxon>Terriglobales</taxon>
        <taxon>Acidobacteriaceae</taxon>
        <taxon>Granulicella</taxon>
    </lineage>
</organism>
<comment type="caution">
    <text evidence="1">The sequence shown here is derived from an EMBL/GenBank/DDBJ whole genome shotgun (WGS) entry which is preliminary data.</text>
</comment>
<dbReference type="AlphaFoldDB" id="A0A4Q0T1F8"/>
<name>A0A4Q0T1F8_9BACT</name>
<dbReference type="EMBL" id="RDSM01000003">
    <property type="protein sequence ID" value="RXH55371.1"/>
    <property type="molecule type" value="Genomic_DNA"/>
</dbReference>